<evidence type="ECO:0000256" key="1">
    <source>
        <dbReference type="SAM" id="Coils"/>
    </source>
</evidence>
<sequence>MSRQKQHKPRPLVYVHSSSKTPPLNSLNITKLLPNPQSSREKLKENGHSSVVDLPVSVDVKETEVSVSEESEEPIDQTSVKCSSQDASNCHDKCKKTIEDGLKREKELRHQTEELGMKLEELKVALCGKEEETRQLKNQLETQEAQLLAQLSQEQLTHDANKALLHETKETLSAAHKTTQRLIKEHRQNIDELKKESEKHLAEMLAEKDSVIADRDQKLARLKSQMADALKGNSWERQQQLDELTKELSHMQEENYALRVSIKSMQKNK</sequence>
<dbReference type="Proteomes" id="UP000678393">
    <property type="component" value="Unassembled WGS sequence"/>
</dbReference>
<comment type="caution">
    <text evidence="3">The sequence shown here is derived from an EMBL/GenBank/DDBJ whole genome shotgun (WGS) entry which is preliminary data.</text>
</comment>
<proteinExistence type="predicted"/>
<name>A0A8S4A219_9EUPU</name>
<feature type="compositionally biased region" description="Basic residues" evidence="2">
    <location>
        <begin position="1"/>
        <end position="10"/>
    </location>
</feature>
<accession>A0A8S4A219</accession>
<organism evidence="3 4">
    <name type="scientific">Candidula unifasciata</name>
    <dbReference type="NCBI Taxonomy" id="100452"/>
    <lineage>
        <taxon>Eukaryota</taxon>
        <taxon>Metazoa</taxon>
        <taxon>Spiralia</taxon>
        <taxon>Lophotrochozoa</taxon>
        <taxon>Mollusca</taxon>
        <taxon>Gastropoda</taxon>
        <taxon>Heterobranchia</taxon>
        <taxon>Euthyneura</taxon>
        <taxon>Panpulmonata</taxon>
        <taxon>Eupulmonata</taxon>
        <taxon>Stylommatophora</taxon>
        <taxon>Helicina</taxon>
        <taxon>Helicoidea</taxon>
        <taxon>Geomitridae</taxon>
        <taxon>Candidula</taxon>
    </lineage>
</organism>
<feature type="compositionally biased region" description="Polar residues" evidence="2">
    <location>
        <begin position="16"/>
        <end position="29"/>
    </location>
</feature>
<feature type="coiled-coil region" evidence="1">
    <location>
        <begin position="130"/>
        <end position="210"/>
    </location>
</feature>
<feature type="compositionally biased region" description="Polar residues" evidence="2">
    <location>
        <begin position="76"/>
        <end position="86"/>
    </location>
</feature>
<reference evidence="3" key="1">
    <citation type="submission" date="2021-04" db="EMBL/GenBank/DDBJ databases">
        <authorList>
            <consortium name="Molecular Ecology Group"/>
        </authorList>
    </citation>
    <scope>NUCLEOTIDE SEQUENCE</scope>
</reference>
<dbReference type="EMBL" id="CAJHNH020008455">
    <property type="protein sequence ID" value="CAG5135789.1"/>
    <property type="molecule type" value="Genomic_DNA"/>
</dbReference>
<feature type="region of interest" description="Disordered" evidence="2">
    <location>
        <begin position="1"/>
        <end position="86"/>
    </location>
</feature>
<keyword evidence="4" id="KW-1185">Reference proteome</keyword>
<keyword evidence="1" id="KW-0175">Coiled coil</keyword>
<protein>
    <submittedName>
        <fullName evidence="3">Uncharacterized protein</fullName>
    </submittedName>
</protein>
<feature type="compositionally biased region" description="Low complexity" evidence="2">
    <location>
        <begin position="49"/>
        <end position="58"/>
    </location>
</feature>
<evidence type="ECO:0000313" key="4">
    <source>
        <dbReference type="Proteomes" id="UP000678393"/>
    </source>
</evidence>
<evidence type="ECO:0000313" key="3">
    <source>
        <dbReference type="EMBL" id="CAG5135789.1"/>
    </source>
</evidence>
<gene>
    <name evidence="3" type="ORF">CUNI_LOCUS21347</name>
</gene>
<dbReference type="AlphaFoldDB" id="A0A8S4A219"/>
<dbReference type="OrthoDB" id="8799554at2759"/>
<evidence type="ECO:0000256" key="2">
    <source>
        <dbReference type="SAM" id="MobiDB-lite"/>
    </source>
</evidence>